<organism evidence="1 2">
    <name type="scientific">Mucilaginibacter terrigena</name>
    <dbReference type="NCBI Taxonomy" id="2492395"/>
    <lineage>
        <taxon>Bacteria</taxon>
        <taxon>Pseudomonadati</taxon>
        <taxon>Bacteroidota</taxon>
        <taxon>Sphingobacteriia</taxon>
        <taxon>Sphingobacteriales</taxon>
        <taxon>Sphingobacteriaceae</taxon>
        <taxon>Mucilaginibacter</taxon>
    </lineage>
</organism>
<dbReference type="Proteomes" id="UP000293331">
    <property type="component" value="Unassembled WGS sequence"/>
</dbReference>
<sequence length="133" mass="15660">MADINGDGVNDFVVNWYPSSGCCARNNFHVYLYQKDNTFSNYFDFINPSFFPKEKLVRGVDYGHPGEVPLYKYKWNGLNVDTVEYIYPADTLKKKFYLVQRYGDNNCPEKRKVLAAVPKEYLKITGYDWFIDY</sequence>
<comment type="caution">
    <text evidence="1">The sequence shown here is derived from an EMBL/GenBank/DDBJ whole genome shotgun (WGS) entry which is preliminary data.</text>
</comment>
<evidence type="ECO:0000313" key="1">
    <source>
        <dbReference type="EMBL" id="RYU89537.1"/>
    </source>
</evidence>
<name>A0A4V1ZBN4_9SPHI</name>
<gene>
    <name evidence="1" type="ORF">EWM62_14560</name>
</gene>
<dbReference type="AlphaFoldDB" id="A0A4V1ZBN4"/>
<accession>A0A4V1ZBN4</accession>
<protein>
    <submittedName>
        <fullName evidence="1">Uncharacterized protein</fullName>
    </submittedName>
</protein>
<keyword evidence="2" id="KW-1185">Reference proteome</keyword>
<evidence type="ECO:0000313" key="2">
    <source>
        <dbReference type="Proteomes" id="UP000293331"/>
    </source>
</evidence>
<reference evidence="1 2" key="1">
    <citation type="submission" date="2019-02" db="EMBL/GenBank/DDBJ databases">
        <title>Bacterial novel species Mucilaginibacter sp. 17JY9-4 isolated from soil.</title>
        <authorList>
            <person name="Jung H.-Y."/>
        </authorList>
    </citation>
    <scope>NUCLEOTIDE SEQUENCE [LARGE SCALE GENOMIC DNA]</scope>
    <source>
        <strain evidence="1 2">17JY9-4</strain>
    </source>
</reference>
<dbReference type="OrthoDB" id="680081at2"/>
<dbReference type="SUPFAM" id="SSF69318">
    <property type="entry name" value="Integrin alpha N-terminal domain"/>
    <property type="match status" value="1"/>
</dbReference>
<dbReference type="InterPro" id="IPR028994">
    <property type="entry name" value="Integrin_alpha_N"/>
</dbReference>
<dbReference type="RefSeq" id="WP_129877396.1">
    <property type="nucleotide sequence ID" value="NZ_SEWG01000005.1"/>
</dbReference>
<dbReference type="EMBL" id="SEWG01000005">
    <property type="protein sequence ID" value="RYU89537.1"/>
    <property type="molecule type" value="Genomic_DNA"/>
</dbReference>
<proteinExistence type="predicted"/>